<dbReference type="Proteomes" id="UP000280861">
    <property type="component" value="Unassembled WGS sequence"/>
</dbReference>
<sequence>MTWPHPPDTQSSKRRAAVVRLILPVVAAGLALSGCQSVPDPTTSPTSQESTVKTSEFSTLDAAGVDSIRASGAAKLDMSSGKLEKSAVQVTPDSFGPEINTRDAGKIALSITAPDGEITAQTDRIRFNTTASRSDFSEVTFFLTAASDQEYFGLIRDAVTRYGIDAGSAERWISGTEADPSGKSDFAITAGTSTGLEVTYDLRFNGETGSRVIMVHVRPLD</sequence>
<dbReference type="EMBL" id="UXAU01000013">
    <property type="protein sequence ID" value="VDC21437.1"/>
    <property type="molecule type" value="Genomic_DNA"/>
</dbReference>
<gene>
    <name evidence="2" type="ORF">PSET11_00799</name>
</gene>
<protein>
    <submittedName>
        <fullName evidence="2">Uncharacterized protein</fullName>
    </submittedName>
</protein>
<reference evidence="2 3" key="1">
    <citation type="submission" date="2018-11" db="EMBL/GenBank/DDBJ databases">
        <authorList>
            <person name="Criscuolo A."/>
        </authorList>
    </citation>
    <scope>NUCLEOTIDE SEQUENCE [LARGE SCALE GENOMIC DNA]</scope>
    <source>
        <strain evidence="2">AT11b</strain>
    </source>
</reference>
<keyword evidence="3" id="KW-1185">Reference proteome</keyword>
<evidence type="ECO:0000256" key="1">
    <source>
        <dbReference type="SAM" id="MobiDB-lite"/>
    </source>
</evidence>
<name>A0A3P5WZL1_9MICC</name>
<evidence type="ECO:0000313" key="3">
    <source>
        <dbReference type="Proteomes" id="UP000280861"/>
    </source>
</evidence>
<organism evidence="2 3">
    <name type="scientific">Arthrobacter ulcerisalmonis</name>
    <dbReference type="NCBI Taxonomy" id="2483813"/>
    <lineage>
        <taxon>Bacteria</taxon>
        <taxon>Bacillati</taxon>
        <taxon>Actinomycetota</taxon>
        <taxon>Actinomycetes</taxon>
        <taxon>Micrococcales</taxon>
        <taxon>Micrococcaceae</taxon>
        <taxon>Arthrobacter</taxon>
    </lineage>
</organism>
<dbReference type="AlphaFoldDB" id="A0A3P5WZL1"/>
<evidence type="ECO:0000313" key="2">
    <source>
        <dbReference type="EMBL" id="VDC21437.1"/>
    </source>
</evidence>
<feature type="region of interest" description="Disordered" evidence="1">
    <location>
        <begin position="36"/>
        <end position="55"/>
    </location>
</feature>
<proteinExistence type="predicted"/>
<accession>A0A3P5WZL1</accession>